<gene>
    <name evidence="1" type="ORF">ASJ82_01080</name>
    <name evidence="2" type="ORF">MSCUN_12530</name>
</gene>
<evidence type="ECO:0000313" key="4">
    <source>
        <dbReference type="Proteomes" id="UP000246004"/>
    </source>
</evidence>
<evidence type="ECO:0008006" key="5">
    <source>
        <dbReference type="Google" id="ProtNLM"/>
    </source>
</evidence>
<evidence type="ECO:0000313" key="3">
    <source>
        <dbReference type="Proteomes" id="UP000217528"/>
    </source>
</evidence>
<reference evidence="2 4" key="1">
    <citation type="submission" date="2016-04" db="EMBL/GenBank/DDBJ databases">
        <title>Genome sequence of Methanosphaera cuniculi DSM 4103.</title>
        <authorList>
            <person name="Poehlein A."/>
            <person name="Seedorf H."/>
            <person name="Daniel R."/>
        </authorList>
    </citation>
    <scope>NUCLEOTIDE SEQUENCE [LARGE SCALE GENOMIC DNA]</scope>
    <source>
        <strain evidence="2 4">DSM 4103</strain>
    </source>
</reference>
<evidence type="ECO:0000313" key="2">
    <source>
        <dbReference type="EMBL" id="PWL07722.1"/>
    </source>
</evidence>
<dbReference type="Proteomes" id="UP000217528">
    <property type="component" value="Unassembled WGS sequence"/>
</dbReference>
<organism evidence="1 3">
    <name type="scientific">Methanosphaera cuniculi</name>
    <dbReference type="NCBI Taxonomy" id="1077256"/>
    <lineage>
        <taxon>Archaea</taxon>
        <taxon>Methanobacteriati</taxon>
        <taxon>Methanobacteriota</taxon>
        <taxon>Methanomada group</taxon>
        <taxon>Methanobacteria</taxon>
        <taxon>Methanobacteriales</taxon>
        <taxon>Methanobacteriaceae</taxon>
        <taxon>Methanosphaera</taxon>
    </lineage>
</organism>
<accession>A0A2A2HFB3</accession>
<dbReference type="EMBL" id="LWMS01000044">
    <property type="protein sequence ID" value="PWL07722.1"/>
    <property type="molecule type" value="Genomic_DNA"/>
</dbReference>
<dbReference type="RefSeq" id="WP_095607987.1">
    <property type="nucleotide sequence ID" value="NZ_LMVN01000002.1"/>
</dbReference>
<comment type="caution">
    <text evidence="1">The sequence shown here is derived from an EMBL/GenBank/DDBJ whole genome shotgun (WGS) entry which is preliminary data.</text>
</comment>
<sequence length="191" mass="22207">MINKKKISIFLIILIILLMFTSCINAMIDYGEAEVKPVNVTVTYKDHNTTKYEGDRGLEIISFTDELTGMEYTANFANMGVIRTLAYMTKRQFKFNDTICIRYQFDKDFPESRSVVEIKGKDGKYMALLDESRSDLSDEEKSYFDNYDDLREEYLAKQSKSSSESHVYHESSKKKSGFYYGSHGLGYYRSF</sequence>
<evidence type="ECO:0000313" key="1">
    <source>
        <dbReference type="EMBL" id="PAV08087.1"/>
    </source>
</evidence>
<dbReference type="Proteomes" id="UP000246004">
    <property type="component" value="Unassembled WGS sequence"/>
</dbReference>
<keyword evidence="3" id="KW-1185">Reference proteome</keyword>
<name>A0A2A2HFB3_9EURY</name>
<dbReference type="EMBL" id="LMVN01000002">
    <property type="protein sequence ID" value="PAV08087.1"/>
    <property type="molecule type" value="Genomic_DNA"/>
</dbReference>
<protein>
    <recommendedName>
        <fullName evidence="5">Lipoprotein</fullName>
    </recommendedName>
</protein>
<proteinExistence type="predicted"/>
<reference evidence="1 3" key="2">
    <citation type="journal article" date="2017" name="BMC Genomics">
        <title>Genomic analysis of methanogenic archaea reveals a shift towards energy conservation.</title>
        <authorList>
            <person name="Gilmore S.P."/>
            <person name="Henske J.K."/>
            <person name="Sexton J.A."/>
            <person name="Solomon K.V."/>
            <person name="Seppala S."/>
            <person name="Yoo J.I."/>
            <person name="Huyett L.M."/>
            <person name="Pressman A."/>
            <person name="Cogan J.Z."/>
            <person name="Kivenson V."/>
            <person name="Peng X."/>
            <person name="Tan Y."/>
            <person name="Valentine D.L."/>
            <person name="O'Malley M.A."/>
        </authorList>
    </citation>
    <scope>NUCLEOTIDE SEQUENCE [LARGE SCALE GENOMIC DNA]</scope>
    <source>
        <strain evidence="1 3">1R-7</strain>
    </source>
</reference>
<dbReference type="PROSITE" id="PS51257">
    <property type="entry name" value="PROKAR_LIPOPROTEIN"/>
    <property type="match status" value="1"/>
</dbReference>
<dbReference type="AlphaFoldDB" id="A0A2A2HFB3"/>